<organism evidence="9 10">
    <name type="scientific">Haloferax denitrificans ATCC 35960</name>
    <dbReference type="NCBI Taxonomy" id="662478"/>
    <lineage>
        <taxon>Archaea</taxon>
        <taxon>Methanobacteriati</taxon>
        <taxon>Methanobacteriota</taxon>
        <taxon>Stenosarchaea group</taxon>
        <taxon>Halobacteria</taxon>
        <taxon>Halobacteriales</taxon>
        <taxon>Haloferacaceae</taxon>
        <taxon>Haloferax</taxon>
    </lineage>
</organism>
<keyword evidence="3 7" id="KW-0812">Transmembrane</keyword>
<dbReference type="AlphaFoldDB" id="M0JB29"/>
<dbReference type="GO" id="GO:0000271">
    <property type="term" value="P:polysaccharide biosynthetic process"/>
    <property type="evidence" value="ECO:0007669"/>
    <property type="project" value="InterPro"/>
</dbReference>
<feature type="transmembrane region" description="Helical" evidence="7">
    <location>
        <begin position="375"/>
        <end position="395"/>
    </location>
</feature>
<comment type="caution">
    <text evidence="9">The sequence shown here is derived from an EMBL/GenBank/DDBJ whole genome shotgun (WGS) entry which is preliminary data.</text>
</comment>
<evidence type="ECO:0000313" key="9">
    <source>
        <dbReference type="EMBL" id="EMA06196.1"/>
    </source>
</evidence>
<evidence type="ECO:0000256" key="3">
    <source>
        <dbReference type="ARBA" id="ARBA00022692"/>
    </source>
</evidence>
<name>M0JB29_9EURY</name>
<dbReference type="EMBL" id="AOLP01000008">
    <property type="protein sequence ID" value="EMA06196.1"/>
    <property type="molecule type" value="Genomic_DNA"/>
</dbReference>
<feature type="transmembrane region" description="Helical" evidence="7">
    <location>
        <begin position="173"/>
        <end position="194"/>
    </location>
</feature>
<evidence type="ECO:0000313" key="10">
    <source>
        <dbReference type="Proteomes" id="UP000011553"/>
    </source>
</evidence>
<dbReference type="Gene3D" id="2.60.120.260">
    <property type="entry name" value="Galactose-binding domain-like"/>
    <property type="match status" value="1"/>
</dbReference>
<feature type="region of interest" description="Disordered" evidence="6">
    <location>
        <begin position="830"/>
        <end position="916"/>
    </location>
</feature>
<keyword evidence="4 7" id="KW-1133">Transmembrane helix</keyword>
<accession>M0JB29</accession>
<evidence type="ECO:0000256" key="6">
    <source>
        <dbReference type="SAM" id="MobiDB-lite"/>
    </source>
</evidence>
<sequence>MSGDQSVADRLRSLPLTGRNRRFVQYLIVGLVGISINEGLLFLVSGVGGLSYVIGGTVGRVVSTFANFVINDRWTWRSYGGIGHRPWAWRATKYGMTRVVGIAIGVVALVAFVELLGLHYLVANVAAIGVGALWGFTASDRFVWQANRDGAVVSDFDWPALQDRLAKVDRPTWSVVAVSAGVFVVFSLLTVQLYRGYWTTGSDFGSYVHMLSTTLDGQGFLIHGKYRVSHPEGSYWGAHFSLTLLFFLPLFAVVRSPMTLLVAKSFLLASSVLVLWFVARTHIKSDRLAGVVVLSYVLNPFLWSAWLFDFQEQSLLPVFIFGAYYAYARRRYVAFLGLLALVLLTNEFVIFIVIGALSGLAVAAYRGGRLDDERWVLLAGFLFVLFAHVLSGAVMDRFSLYGGIPMASIAGPLKPYVGPRVGVGELLALGVSDPTLIVSAFGVNLSDKLLYFVVFLVPVVFLSLNDEVSLGALAPYLLFSWFFAGRSIYYMFGAHYPLYLLPFLYIGAVRVAGRGAVSIPSQELLFRLFATVIAINIVTGAVVGFDLNVVPVPTQNEHTETLERAIDGIPADASLLTQNDIYPHIAMRPNATYVVRPDMFHQYQREYGAITPEYVLYDTRLTGRPYDWSQAVQTAFGDRLGTEYGLYQYQDGIYVYKRGYSGRVALIDDAYEFDERFDAGEFELSQENARVVDDDIVGEGGGEGNFWFGPYIELPPGNYTATYRVNVESAGDDPVLRLNVGAGHNSRVVAERTVGATDGWENVTLPFTLDQPTTGVEFRGAGAGGNGTVRFDAVRVVYQSADADAGGSENGTTAAGGAVPPELWMELNSVPTEDDPAVGSNESDTPADSTERDTPIDANESDADTDGADPAETGGFGVARLAAFPADLTIGPPVAATTRPSRIDGDHAPSAEVTTE</sequence>
<dbReference type="Proteomes" id="UP000011553">
    <property type="component" value="Unassembled WGS sequence"/>
</dbReference>
<feature type="transmembrane region" description="Helical" evidence="7">
    <location>
        <begin position="524"/>
        <end position="545"/>
    </location>
</feature>
<feature type="transmembrane region" description="Helical" evidence="7">
    <location>
        <begin position="260"/>
        <end position="279"/>
    </location>
</feature>
<feature type="transmembrane region" description="Helical" evidence="7">
    <location>
        <begin position="23"/>
        <end position="44"/>
    </location>
</feature>
<comment type="similarity">
    <text evidence="2">Belongs to the GtrA family.</text>
</comment>
<feature type="transmembrane region" description="Helical" evidence="7">
    <location>
        <begin position="332"/>
        <end position="363"/>
    </location>
</feature>
<feature type="compositionally biased region" description="Acidic residues" evidence="6">
    <location>
        <begin position="859"/>
        <end position="869"/>
    </location>
</feature>
<keyword evidence="5 7" id="KW-0472">Membrane</keyword>
<dbReference type="PANTHER" id="PTHR38459">
    <property type="entry name" value="PROPHAGE BACTOPRENOL-LINKED GLUCOSE TRANSLOCASE HOMOLOG"/>
    <property type="match status" value="1"/>
</dbReference>
<evidence type="ECO:0000259" key="8">
    <source>
        <dbReference type="Pfam" id="PF04138"/>
    </source>
</evidence>
<dbReference type="GO" id="GO:0005886">
    <property type="term" value="C:plasma membrane"/>
    <property type="evidence" value="ECO:0007669"/>
    <property type="project" value="TreeGrafter"/>
</dbReference>
<gene>
    <name evidence="9" type="ORF">C438_05762</name>
</gene>
<evidence type="ECO:0000256" key="2">
    <source>
        <dbReference type="ARBA" id="ARBA00009399"/>
    </source>
</evidence>
<feature type="transmembrane region" description="Helical" evidence="7">
    <location>
        <begin position="118"/>
        <end position="138"/>
    </location>
</feature>
<protein>
    <recommendedName>
        <fullName evidence="8">GtrA/DPMS transmembrane domain-containing protein</fullName>
    </recommendedName>
</protein>
<evidence type="ECO:0000256" key="1">
    <source>
        <dbReference type="ARBA" id="ARBA00004141"/>
    </source>
</evidence>
<comment type="subcellular location">
    <subcellularLocation>
        <location evidence="1">Membrane</location>
        <topology evidence="1">Multi-pass membrane protein</topology>
    </subcellularLocation>
</comment>
<keyword evidence="10" id="KW-1185">Reference proteome</keyword>
<feature type="domain" description="GtrA/DPMS transmembrane" evidence="8">
    <location>
        <begin position="25"/>
        <end position="144"/>
    </location>
</feature>
<dbReference type="Pfam" id="PF04138">
    <property type="entry name" value="GtrA_DPMS_TM"/>
    <property type="match status" value="1"/>
</dbReference>
<feature type="transmembrane region" description="Helical" evidence="7">
    <location>
        <begin position="235"/>
        <end position="254"/>
    </location>
</feature>
<reference evidence="9 10" key="1">
    <citation type="journal article" date="2014" name="PLoS Genet.">
        <title>Phylogenetically driven sequencing of extremely halophilic archaea reveals strategies for static and dynamic osmo-response.</title>
        <authorList>
            <person name="Becker E.A."/>
            <person name="Seitzer P.M."/>
            <person name="Tritt A."/>
            <person name="Larsen D."/>
            <person name="Krusor M."/>
            <person name="Yao A.I."/>
            <person name="Wu D."/>
            <person name="Madern D."/>
            <person name="Eisen J.A."/>
            <person name="Darling A.E."/>
            <person name="Facciotti M.T."/>
        </authorList>
    </citation>
    <scope>NUCLEOTIDE SEQUENCE [LARGE SCALE GENOMIC DNA]</scope>
    <source>
        <strain evidence="9 10">ATCC 35960</strain>
    </source>
</reference>
<feature type="transmembrane region" description="Helical" evidence="7">
    <location>
        <begin position="50"/>
        <end position="70"/>
    </location>
</feature>
<feature type="transmembrane region" description="Helical" evidence="7">
    <location>
        <begin position="91"/>
        <end position="112"/>
    </location>
</feature>
<evidence type="ECO:0000256" key="7">
    <source>
        <dbReference type="SAM" id="Phobius"/>
    </source>
</evidence>
<proteinExistence type="inferred from homology"/>
<feature type="transmembrane region" description="Helical" evidence="7">
    <location>
        <begin position="288"/>
        <end position="308"/>
    </location>
</feature>
<dbReference type="InterPro" id="IPR007267">
    <property type="entry name" value="GtrA_DPMS_TM"/>
</dbReference>
<evidence type="ECO:0000256" key="5">
    <source>
        <dbReference type="ARBA" id="ARBA00023136"/>
    </source>
</evidence>
<dbReference type="InterPro" id="IPR051401">
    <property type="entry name" value="GtrA_CellWall_Glycosyl"/>
</dbReference>
<feature type="transmembrane region" description="Helical" evidence="7">
    <location>
        <begin position="498"/>
        <end position="517"/>
    </location>
</feature>
<dbReference type="InterPro" id="IPR018650">
    <property type="entry name" value="STSV1_Orf64"/>
</dbReference>
<dbReference type="PATRIC" id="fig|662478.6.peg.1068"/>
<dbReference type="RefSeq" id="WP_004968320.1">
    <property type="nucleotide sequence ID" value="NZ_AOLP01000008.1"/>
</dbReference>
<dbReference type="PANTHER" id="PTHR38459:SF1">
    <property type="entry name" value="PROPHAGE BACTOPRENOL-LINKED GLUCOSE TRANSLOCASE HOMOLOG"/>
    <property type="match status" value="1"/>
</dbReference>
<evidence type="ECO:0000256" key="4">
    <source>
        <dbReference type="ARBA" id="ARBA00022989"/>
    </source>
</evidence>
<feature type="transmembrane region" description="Helical" evidence="7">
    <location>
        <begin position="449"/>
        <end position="465"/>
    </location>
</feature>
<dbReference type="Pfam" id="PF09852">
    <property type="entry name" value="DUF2079"/>
    <property type="match status" value="1"/>
</dbReference>